<evidence type="ECO:0000313" key="3">
    <source>
        <dbReference type="Proteomes" id="UP000245764"/>
    </source>
</evidence>
<feature type="region of interest" description="Disordered" evidence="1">
    <location>
        <begin position="264"/>
        <end position="287"/>
    </location>
</feature>
<sequence length="321" mass="36878">MHIRRGMESDTICLREAWSVEALEHYHTFAQIVFPNRAKPSPRFNSRLLANSWPSSRQSARKQISAHCLPQDHKELIEFMHAVGWNVSDSDLFGVLATKLLSWMFRSVTNKAISPSIVKKKIDPDQKVMANWQSKWVRLITNISSFPSIQRNLYLSRLHRQLVPPRLQIRPRQDISQASHGHPEDLLETLRLFGAGRLHRPSSPCTRESAVKTPKRRRHPPAALSQRLKSIRGTPQADSPLVGESVDDMMFEDLFADYIDIPSSPRRRRNDMIPPSASEKPRPSITSWDEFSRPLLKQFNRRGLLPAEQRYLLDESSLAGE</sequence>
<protein>
    <submittedName>
        <fullName evidence="2">Uncharacterized protein</fullName>
    </submittedName>
</protein>
<evidence type="ECO:0000256" key="1">
    <source>
        <dbReference type="SAM" id="MobiDB-lite"/>
    </source>
</evidence>
<gene>
    <name evidence="2" type="ORF">ZT1E4_G8876</name>
</gene>
<feature type="region of interest" description="Disordered" evidence="1">
    <location>
        <begin position="198"/>
        <end position="242"/>
    </location>
</feature>
<dbReference type="Proteomes" id="UP000245764">
    <property type="component" value="Chromosome 8"/>
</dbReference>
<evidence type="ECO:0000313" key="2">
    <source>
        <dbReference type="EMBL" id="SMR57279.1"/>
    </source>
</evidence>
<reference evidence="3" key="1">
    <citation type="submission" date="2017-05" db="EMBL/GenBank/DDBJ databases">
        <authorList>
            <person name="Song R."/>
            <person name="Chenine A.L."/>
            <person name="Ruprecht R.M."/>
        </authorList>
    </citation>
    <scope>NUCLEOTIDE SEQUENCE [LARGE SCALE GENOMIC DNA]</scope>
</reference>
<proteinExistence type="predicted"/>
<organism evidence="2 3">
    <name type="scientific">Zymoseptoria tritici ST99CH_1E4</name>
    <dbReference type="NCBI Taxonomy" id="1276532"/>
    <lineage>
        <taxon>Eukaryota</taxon>
        <taxon>Fungi</taxon>
        <taxon>Dikarya</taxon>
        <taxon>Ascomycota</taxon>
        <taxon>Pezizomycotina</taxon>
        <taxon>Dothideomycetes</taxon>
        <taxon>Dothideomycetidae</taxon>
        <taxon>Mycosphaerellales</taxon>
        <taxon>Mycosphaerellaceae</taxon>
        <taxon>Zymoseptoria</taxon>
    </lineage>
</organism>
<dbReference type="EMBL" id="LT854260">
    <property type="protein sequence ID" value="SMR57279.1"/>
    <property type="molecule type" value="Genomic_DNA"/>
</dbReference>
<name>A0A2H1GUM2_ZYMTR</name>
<accession>A0A2H1GUM2</accession>
<dbReference type="AlphaFoldDB" id="A0A2H1GUM2"/>